<keyword evidence="2" id="KW-1003">Cell membrane</keyword>
<dbReference type="PANTHER" id="PTHR30086:SF20">
    <property type="entry name" value="ARGININE EXPORTER PROTEIN ARGO-RELATED"/>
    <property type="match status" value="1"/>
</dbReference>
<evidence type="ECO:0000256" key="5">
    <source>
        <dbReference type="ARBA" id="ARBA00023136"/>
    </source>
</evidence>
<dbReference type="Pfam" id="PF01810">
    <property type="entry name" value="LysE"/>
    <property type="match status" value="1"/>
</dbReference>
<dbReference type="RefSeq" id="WP_344799584.1">
    <property type="nucleotide sequence ID" value="NZ_BAABBN010000007.1"/>
</dbReference>
<accession>A0ABP7MYH6</accession>
<feature type="transmembrane region" description="Helical" evidence="6">
    <location>
        <begin position="42"/>
        <end position="64"/>
    </location>
</feature>
<evidence type="ECO:0000256" key="1">
    <source>
        <dbReference type="ARBA" id="ARBA00004651"/>
    </source>
</evidence>
<name>A0ABP7MYH6_9GAMM</name>
<proteinExistence type="predicted"/>
<reference evidence="8" key="1">
    <citation type="journal article" date="2019" name="Int. J. Syst. Evol. Microbiol.">
        <title>The Global Catalogue of Microorganisms (GCM) 10K type strain sequencing project: providing services to taxonomists for standard genome sequencing and annotation.</title>
        <authorList>
            <consortium name="The Broad Institute Genomics Platform"/>
            <consortium name="The Broad Institute Genome Sequencing Center for Infectious Disease"/>
            <person name="Wu L."/>
            <person name="Ma J."/>
        </authorList>
    </citation>
    <scope>NUCLEOTIDE SEQUENCE [LARGE SCALE GENOMIC DNA]</scope>
    <source>
        <strain evidence="8">JCM 17551</strain>
    </source>
</reference>
<feature type="transmembrane region" description="Helical" evidence="6">
    <location>
        <begin position="109"/>
        <end position="128"/>
    </location>
</feature>
<feature type="transmembrane region" description="Helical" evidence="6">
    <location>
        <begin position="182"/>
        <end position="204"/>
    </location>
</feature>
<evidence type="ECO:0000256" key="2">
    <source>
        <dbReference type="ARBA" id="ARBA00022475"/>
    </source>
</evidence>
<evidence type="ECO:0000256" key="4">
    <source>
        <dbReference type="ARBA" id="ARBA00022989"/>
    </source>
</evidence>
<comment type="subcellular location">
    <subcellularLocation>
        <location evidence="1">Cell membrane</location>
        <topology evidence="1">Multi-pass membrane protein</topology>
    </subcellularLocation>
</comment>
<sequence length="211" mass="22768">MSESLTVMTSGFITSISLIMAIGAQNAFVLSQGIKKKFNFEIAMTCCSIDALLIFAGIAGMGLLISSSPILMWCIAVFGAVFLTGYGLKAFMSAFSEQKMVAESQGIQTVGKALAITVSITLLNPHVYLDTVVLIGSVGGQYGAPDRWLFAVGATLASVIWFFSLSFGAAKLAPLFERPMAWRVLDILVCAMMWAIAFSLWTLVFEKMPFE</sequence>
<keyword evidence="3 6" id="KW-0812">Transmembrane</keyword>
<gene>
    <name evidence="7" type="ORF">GCM10022277_32120</name>
</gene>
<evidence type="ECO:0000313" key="7">
    <source>
        <dbReference type="EMBL" id="GAA3932813.1"/>
    </source>
</evidence>
<dbReference type="EMBL" id="BAABBN010000007">
    <property type="protein sequence ID" value="GAA3932813.1"/>
    <property type="molecule type" value="Genomic_DNA"/>
</dbReference>
<feature type="transmembrane region" description="Helical" evidence="6">
    <location>
        <begin position="70"/>
        <end position="88"/>
    </location>
</feature>
<feature type="transmembrane region" description="Helical" evidence="6">
    <location>
        <begin position="12"/>
        <end position="30"/>
    </location>
</feature>
<keyword evidence="8" id="KW-1185">Reference proteome</keyword>
<dbReference type="InterPro" id="IPR001123">
    <property type="entry name" value="LeuE-type"/>
</dbReference>
<feature type="transmembrane region" description="Helical" evidence="6">
    <location>
        <begin position="148"/>
        <end position="170"/>
    </location>
</feature>
<dbReference type="Proteomes" id="UP001501565">
    <property type="component" value="Unassembled WGS sequence"/>
</dbReference>
<keyword evidence="4 6" id="KW-1133">Transmembrane helix</keyword>
<evidence type="ECO:0000256" key="3">
    <source>
        <dbReference type="ARBA" id="ARBA00022692"/>
    </source>
</evidence>
<evidence type="ECO:0000256" key="6">
    <source>
        <dbReference type="SAM" id="Phobius"/>
    </source>
</evidence>
<comment type="caution">
    <text evidence="7">The sequence shown here is derived from an EMBL/GenBank/DDBJ whole genome shotgun (WGS) entry which is preliminary data.</text>
</comment>
<protein>
    <submittedName>
        <fullName evidence="7">LysE/ArgO family amino acid transporter</fullName>
    </submittedName>
</protein>
<keyword evidence="5 6" id="KW-0472">Membrane</keyword>
<organism evidence="7 8">
    <name type="scientific">Litoribacillus peritrichatus</name>
    <dbReference type="NCBI Taxonomy" id="718191"/>
    <lineage>
        <taxon>Bacteria</taxon>
        <taxon>Pseudomonadati</taxon>
        <taxon>Pseudomonadota</taxon>
        <taxon>Gammaproteobacteria</taxon>
        <taxon>Oceanospirillales</taxon>
        <taxon>Oceanospirillaceae</taxon>
        <taxon>Litoribacillus</taxon>
    </lineage>
</organism>
<dbReference type="PANTHER" id="PTHR30086">
    <property type="entry name" value="ARGININE EXPORTER PROTEIN ARGO"/>
    <property type="match status" value="1"/>
</dbReference>
<evidence type="ECO:0000313" key="8">
    <source>
        <dbReference type="Proteomes" id="UP001501565"/>
    </source>
</evidence>